<evidence type="ECO:0000256" key="1">
    <source>
        <dbReference type="ARBA" id="ARBA00006484"/>
    </source>
</evidence>
<gene>
    <name evidence="3" type="ORF">METZ01_LOCUS30889</name>
</gene>
<keyword evidence="2" id="KW-0560">Oxidoreductase</keyword>
<dbReference type="InterPro" id="IPR036291">
    <property type="entry name" value="NAD(P)-bd_dom_sf"/>
</dbReference>
<dbReference type="PANTHER" id="PTHR42760:SF115">
    <property type="entry name" value="3-OXOACYL-[ACYL-CARRIER-PROTEIN] REDUCTASE FABG"/>
    <property type="match status" value="1"/>
</dbReference>
<dbReference type="PRINTS" id="PR00081">
    <property type="entry name" value="GDHRDH"/>
</dbReference>
<dbReference type="Pfam" id="PF13561">
    <property type="entry name" value="adh_short_C2"/>
    <property type="match status" value="1"/>
</dbReference>
<sequence length="258" mass="26937">MPYEGLNLNGQTALVTGSGRGIGAALAVGLAQAGADVAVSDRPDRLDLAKTTKSKVEAEGVKSRAYSLDVLDISRIPKAIDQVVQDFGRLDILVNNAGIRIPKPALEVTEEDWDATIDINLKGVFFCAQAAGRHMVEQGYGRIINLGSQLSVTASRGRSSYCASKFGVAGITKVMAVEWAPHGVTVNAIGPGPTSTPGMLAADARTADEVQADLDAHLPLGRRMDPEEMVGAVIYLASKSSAGTTGHLLLVDGGWTAI</sequence>
<organism evidence="3">
    <name type="scientific">marine metagenome</name>
    <dbReference type="NCBI Taxonomy" id="408172"/>
    <lineage>
        <taxon>unclassified sequences</taxon>
        <taxon>metagenomes</taxon>
        <taxon>ecological metagenomes</taxon>
    </lineage>
</organism>
<name>A0A381QFB6_9ZZZZ</name>
<comment type="similarity">
    <text evidence="1">Belongs to the short-chain dehydrogenases/reductases (SDR) family.</text>
</comment>
<evidence type="ECO:0000313" key="3">
    <source>
        <dbReference type="EMBL" id="SUZ78035.1"/>
    </source>
</evidence>
<dbReference type="GO" id="GO:0016616">
    <property type="term" value="F:oxidoreductase activity, acting on the CH-OH group of donors, NAD or NADP as acceptor"/>
    <property type="evidence" value="ECO:0007669"/>
    <property type="project" value="TreeGrafter"/>
</dbReference>
<dbReference type="FunFam" id="3.40.50.720:FF:000084">
    <property type="entry name" value="Short-chain dehydrogenase reductase"/>
    <property type="match status" value="1"/>
</dbReference>
<dbReference type="Gene3D" id="3.40.50.720">
    <property type="entry name" value="NAD(P)-binding Rossmann-like Domain"/>
    <property type="match status" value="1"/>
</dbReference>
<dbReference type="SUPFAM" id="SSF51735">
    <property type="entry name" value="NAD(P)-binding Rossmann-fold domains"/>
    <property type="match status" value="1"/>
</dbReference>
<accession>A0A381QFB6</accession>
<dbReference type="InterPro" id="IPR020904">
    <property type="entry name" value="Sc_DH/Rdtase_CS"/>
</dbReference>
<reference evidence="3" key="1">
    <citation type="submission" date="2018-05" db="EMBL/GenBank/DDBJ databases">
        <authorList>
            <person name="Lanie J.A."/>
            <person name="Ng W.-L."/>
            <person name="Kazmierczak K.M."/>
            <person name="Andrzejewski T.M."/>
            <person name="Davidsen T.M."/>
            <person name="Wayne K.J."/>
            <person name="Tettelin H."/>
            <person name="Glass J.I."/>
            <person name="Rusch D."/>
            <person name="Podicherti R."/>
            <person name="Tsui H.-C.T."/>
            <person name="Winkler M.E."/>
        </authorList>
    </citation>
    <scope>NUCLEOTIDE SEQUENCE</scope>
</reference>
<dbReference type="EMBL" id="UINC01001338">
    <property type="protein sequence ID" value="SUZ78035.1"/>
    <property type="molecule type" value="Genomic_DNA"/>
</dbReference>
<dbReference type="PANTHER" id="PTHR42760">
    <property type="entry name" value="SHORT-CHAIN DEHYDROGENASES/REDUCTASES FAMILY MEMBER"/>
    <property type="match status" value="1"/>
</dbReference>
<protein>
    <submittedName>
        <fullName evidence="3">Uncharacterized protein</fullName>
    </submittedName>
</protein>
<proteinExistence type="inferred from homology"/>
<evidence type="ECO:0000256" key="2">
    <source>
        <dbReference type="ARBA" id="ARBA00023002"/>
    </source>
</evidence>
<dbReference type="PROSITE" id="PS00061">
    <property type="entry name" value="ADH_SHORT"/>
    <property type="match status" value="1"/>
</dbReference>
<dbReference type="AlphaFoldDB" id="A0A381QFB6"/>
<dbReference type="InterPro" id="IPR002347">
    <property type="entry name" value="SDR_fam"/>
</dbReference>
<dbReference type="PRINTS" id="PR00080">
    <property type="entry name" value="SDRFAMILY"/>
</dbReference>